<dbReference type="EMBL" id="JACAZH010000022">
    <property type="protein sequence ID" value="KAF7343849.1"/>
    <property type="molecule type" value="Genomic_DNA"/>
</dbReference>
<accession>A0A8H6XNZ9</accession>
<evidence type="ECO:0000313" key="1">
    <source>
        <dbReference type="EMBL" id="KAF7343849.1"/>
    </source>
</evidence>
<reference evidence="1" key="1">
    <citation type="submission" date="2020-05" db="EMBL/GenBank/DDBJ databases">
        <title>Mycena genomes resolve the evolution of fungal bioluminescence.</title>
        <authorList>
            <person name="Tsai I.J."/>
        </authorList>
    </citation>
    <scope>NUCLEOTIDE SEQUENCE</scope>
    <source>
        <strain evidence="1">160909Yilan</strain>
    </source>
</reference>
<protein>
    <submittedName>
        <fullName evidence="1">Uncharacterized protein</fullName>
    </submittedName>
</protein>
<name>A0A8H6XNZ9_9AGAR</name>
<keyword evidence="2" id="KW-1185">Reference proteome</keyword>
<gene>
    <name evidence="1" type="ORF">MSAN_01966200</name>
</gene>
<dbReference type="Proteomes" id="UP000623467">
    <property type="component" value="Unassembled WGS sequence"/>
</dbReference>
<dbReference type="AlphaFoldDB" id="A0A8H6XNZ9"/>
<proteinExistence type="predicted"/>
<comment type="caution">
    <text evidence="1">The sequence shown here is derived from an EMBL/GenBank/DDBJ whole genome shotgun (WGS) entry which is preliminary data.</text>
</comment>
<sequence length="229" mass="24918">MTPTHRDFMAYTSLCHHVPRITLPDTRKLNLCRCMAGERVIRRQTCAVSIYVTASFGRIAKRVVVLDRYCHRVDRYCPLTALAEAGNQIDAAAYLYGGCVRFLPASFLSTLHVGGRALGFVQAHPVVFPPTSAAAAHAHSAAELVVYVLPFWLLSFSSSSIPSPQIHPGDPTCPLDLLRALATLRPRAFGVVLTFGATVARRIAQATRVGKAYVAGVDDSSRRRGRSNA</sequence>
<organism evidence="1 2">
    <name type="scientific">Mycena sanguinolenta</name>
    <dbReference type="NCBI Taxonomy" id="230812"/>
    <lineage>
        <taxon>Eukaryota</taxon>
        <taxon>Fungi</taxon>
        <taxon>Dikarya</taxon>
        <taxon>Basidiomycota</taxon>
        <taxon>Agaricomycotina</taxon>
        <taxon>Agaricomycetes</taxon>
        <taxon>Agaricomycetidae</taxon>
        <taxon>Agaricales</taxon>
        <taxon>Marasmiineae</taxon>
        <taxon>Mycenaceae</taxon>
        <taxon>Mycena</taxon>
    </lineage>
</organism>
<evidence type="ECO:0000313" key="2">
    <source>
        <dbReference type="Proteomes" id="UP000623467"/>
    </source>
</evidence>